<dbReference type="InterPro" id="IPR023614">
    <property type="entry name" value="Porin_dom_sf"/>
</dbReference>
<proteinExistence type="predicted"/>
<dbReference type="GO" id="GO:0009279">
    <property type="term" value="C:cell outer membrane"/>
    <property type="evidence" value="ECO:0007669"/>
    <property type="project" value="UniProtKB-SubCell"/>
</dbReference>
<dbReference type="Pfam" id="PF13609">
    <property type="entry name" value="Porin_4"/>
    <property type="match status" value="1"/>
</dbReference>
<dbReference type="EMBL" id="OANU01000053">
    <property type="protein sequence ID" value="SNX49305.1"/>
    <property type="molecule type" value="Genomic_DNA"/>
</dbReference>
<reference evidence="7" key="1">
    <citation type="submission" date="2016-06" db="EMBL/GenBank/DDBJ databases">
        <authorList>
            <person name="Rodrigo-Torres L."/>
            <person name="Arahal R.D."/>
            <person name="Lucena T."/>
        </authorList>
    </citation>
    <scope>NUCLEOTIDE SEQUENCE [LARGE SCALE GENOMIC DNA]</scope>
    <source>
        <strain evidence="7">CECT8203</strain>
    </source>
</reference>
<sequence length="356" mass="37968">MKRQWIIMKKTLVALSVLAAAGSAQAIELYNQDKVTVNMVGDIEIVYKKAETKGSEFQQEIQDADFGFDTRYAINDDLQVGAFWEFKGSDTNNELGAQVGNVYMGLYSASVGDISFGKQATALDDAGIGSDYQFGIKSFFQNGTPFSGHEVVKYALDKGTFYGKVAYMQNKLGYNGIGKDGTYFDGKLGARVADFDFTGFYGQADIKAKQESTAWGTVTQDHLDNGMATGAVGDWAEITTPAEVGKKESIWALEARYAGVENLGLALGYYNVGVKPDGGSSANNTTIGAAADYSLDAWAFATGVSQTNPEVGDKVVNWYLNAGYSLAPSTTAYAEVGGNNGEGSQTGFAVGIKSSF</sequence>
<keyword evidence="7" id="KW-1185">Reference proteome</keyword>
<evidence type="ECO:0000313" key="6">
    <source>
        <dbReference type="EMBL" id="SNX49305.1"/>
    </source>
</evidence>
<protein>
    <submittedName>
        <fullName evidence="6">Porin-like protein H</fullName>
    </submittedName>
</protein>
<evidence type="ECO:0000256" key="1">
    <source>
        <dbReference type="ARBA" id="ARBA00004571"/>
    </source>
</evidence>
<accession>A0A240EMT1</accession>
<dbReference type="InterPro" id="IPR033900">
    <property type="entry name" value="Gram_neg_porin_domain"/>
</dbReference>
<name>A0A240EMT1_9VIBR</name>
<evidence type="ECO:0000256" key="2">
    <source>
        <dbReference type="ARBA" id="ARBA00022729"/>
    </source>
</evidence>
<evidence type="ECO:0000256" key="3">
    <source>
        <dbReference type="ARBA" id="ARBA00023136"/>
    </source>
</evidence>
<gene>
    <name evidence="6" type="primary">ompH</name>
    <name evidence="6" type="ORF">VTH8203_02952</name>
</gene>
<dbReference type="Proteomes" id="UP000219336">
    <property type="component" value="Unassembled WGS sequence"/>
</dbReference>
<dbReference type="PANTHER" id="PTHR34501:SF2">
    <property type="entry name" value="OUTER MEMBRANE PORIN F-RELATED"/>
    <property type="match status" value="1"/>
</dbReference>
<dbReference type="GO" id="GO:0015288">
    <property type="term" value="F:porin activity"/>
    <property type="evidence" value="ECO:0007669"/>
    <property type="project" value="InterPro"/>
</dbReference>
<evidence type="ECO:0000259" key="5">
    <source>
        <dbReference type="Pfam" id="PF13609"/>
    </source>
</evidence>
<dbReference type="PANTHER" id="PTHR34501">
    <property type="entry name" value="PROTEIN YDDL-RELATED"/>
    <property type="match status" value="1"/>
</dbReference>
<dbReference type="Gene3D" id="2.40.160.10">
    <property type="entry name" value="Porin"/>
    <property type="match status" value="1"/>
</dbReference>
<dbReference type="SUPFAM" id="SSF56935">
    <property type="entry name" value="Porins"/>
    <property type="match status" value="1"/>
</dbReference>
<organism evidence="6 7">
    <name type="scientific">Vibrio thalassae</name>
    <dbReference type="NCBI Taxonomy" id="1243014"/>
    <lineage>
        <taxon>Bacteria</taxon>
        <taxon>Pseudomonadati</taxon>
        <taxon>Pseudomonadota</taxon>
        <taxon>Gammaproteobacteria</taxon>
        <taxon>Vibrionales</taxon>
        <taxon>Vibrionaceae</taxon>
        <taxon>Vibrio</taxon>
    </lineage>
</organism>
<dbReference type="AlphaFoldDB" id="A0A240EMT1"/>
<dbReference type="InterPro" id="IPR050298">
    <property type="entry name" value="Gram-neg_bact_OMP"/>
</dbReference>
<feature type="signal peptide" evidence="4">
    <location>
        <begin position="1"/>
        <end position="26"/>
    </location>
</feature>
<feature type="chain" id="PRO_5012014848" evidence="4">
    <location>
        <begin position="27"/>
        <end position="356"/>
    </location>
</feature>
<evidence type="ECO:0000313" key="7">
    <source>
        <dbReference type="Proteomes" id="UP000219336"/>
    </source>
</evidence>
<evidence type="ECO:0000256" key="4">
    <source>
        <dbReference type="SAM" id="SignalP"/>
    </source>
</evidence>
<keyword evidence="2 4" id="KW-0732">Signal</keyword>
<keyword evidence="3" id="KW-0472">Membrane</keyword>
<feature type="domain" description="Porin" evidence="5">
    <location>
        <begin position="14"/>
        <end position="342"/>
    </location>
</feature>
<comment type="subcellular location">
    <subcellularLocation>
        <location evidence="1">Cell outer membrane</location>
        <topology evidence="1">Multi-pass membrane protein</topology>
    </subcellularLocation>
</comment>